<dbReference type="HOGENOM" id="CLU_1569943_0_0_3"/>
<dbReference type="EMBL" id="CP003944">
    <property type="protein sequence ID" value="AFZ50057.1"/>
    <property type="molecule type" value="Genomic_DNA"/>
</dbReference>
<sequence length="168" mass="18961">MFKLRSIVAFSLLITIIFITPACSNNEPTSRFDKAQQESTQPDAVAVAEDAVKGGELNRYFPKNEGNYQVIYTQEKRGFAQAKLKQDGQELALMSISDVANNPTAAKKFKDSKETIKTYPVVNQGSKATAVLLRDRYQVKIVSRDDSFDESLRKQWLEKFDLDTLSQL</sequence>
<dbReference type="STRING" id="13035.Dacsa_1363"/>
<dbReference type="Proteomes" id="UP000010482">
    <property type="component" value="Chromosome"/>
</dbReference>
<dbReference type="AlphaFoldDB" id="K9YU74"/>
<dbReference type="KEGG" id="dsl:Dacsa_1363"/>
<keyword evidence="3" id="KW-1185">Reference proteome</keyword>
<name>K9YU74_DACS8</name>
<keyword evidence="1" id="KW-0732">Signal</keyword>
<dbReference type="RefSeq" id="WP_015229062.1">
    <property type="nucleotide sequence ID" value="NC_019780.1"/>
</dbReference>
<dbReference type="OrthoDB" id="5517735at2"/>
<accession>K9YU74</accession>
<protein>
    <recommendedName>
        <fullName evidence="4">Lipoprotein</fullName>
    </recommendedName>
</protein>
<dbReference type="eggNOG" id="ENOG50303EG">
    <property type="taxonomic scope" value="Bacteria"/>
</dbReference>
<reference evidence="2" key="1">
    <citation type="submission" date="2012-04" db="EMBL/GenBank/DDBJ databases">
        <title>Finished genome of Dactylococcopsis salina PCC 8305.</title>
        <authorList>
            <consortium name="US DOE Joint Genome Institute"/>
            <person name="Gugger M."/>
            <person name="Coursin T."/>
            <person name="Rippka R."/>
            <person name="Tandeau De Marsac N."/>
            <person name="Huntemann M."/>
            <person name="Wei C.-L."/>
            <person name="Han J."/>
            <person name="Detter J.C."/>
            <person name="Han C."/>
            <person name="Tapia R."/>
            <person name="Daligault H."/>
            <person name="Chen A."/>
            <person name="Krypides N."/>
            <person name="Mavromatis K."/>
            <person name="Markowitz V."/>
            <person name="Szeto E."/>
            <person name="Ivanova N."/>
            <person name="Ovchinnikova G."/>
            <person name="Pagani I."/>
            <person name="Pati A."/>
            <person name="Goodwin L."/>
            <person name="Peters L."/>
            <person name="Pitluck S."/>
            <person name="Woyke T."/>
            <person name="Kerfeld C."/>
        </authorList>
    </citation>
    <scope>NUCLEOTIDE SEQUENCE [LARGE SCALE GENOMIC DNA]</scope>
    <source>
        <strain evidence="2">PCC 8305</strain>
    </source>
</reference>
<feature type="signal peptide" evidence="1">
    <location>
        <begin position="1"/>
        <end position="24"/>
    </location>
</feature>
<gene>
    <name evidence="2" type="ORF">Dacsa_1363</name>
</gene>
<feature type="chain" id="PRO_5003938570" description="Lipoprotein" evidence="1">
    <location>
        <begin position="25"/>
        <end position="168"/>
    </location>
</feature>
<organism evidence="2 3">
    <name type="scientific">Dactylococcopsis salina (strain PCC 8305)</name>
    <name type="common">Myxobactron salinum</name>
    <dbReference type="NCBI Taxonomy" id="13035"/>
    <lineage>
        <taxon>Bacteria</taxon>
        <taxon>Bacillati</taxon>
        <taxon>Cyanobacteriota</taxon>
        <taxon>Cyanophyceae</taxon>
        <taxon>Nodosilineales</taxon>
        <taxon>Cymatolegaceae</taxon>
        <taxon>Dactylococcopsis</taxon>
    </lineage>
</organism>
<evidence type="ECO:0000313" key="2">
    <source>
        <dbReference type="EMBL" id="AFZ50057.1"/>
    </source>
</evidence>
<evidence type="ECO:0000256" key="1">
    <source>
        <dbReference type="SAM" id="SignalP"/>
    </source>
</evidence>
<evidence type="ECO:0000313" key="3">
    <source>
        <dbReference type="Proteomes" id="UP000010482"/>
    </source>
</evidence>
<evidence type="ECO:0008006" key="4">
    <source>
        <dbReference type="Google" id="ProtNLM"/>
    </source>
</evidence>
<proteinExistence type="predicted"/>